<feature type="compositionally biased region" description="Polar residues" evidence="1">
    <location>
        <begin position="216"/>
        <end position="228"/>
    </location>
</feature>
<gene>
    <name evidence="3" type="ORF">HRR80_009187</name>
</gene>
<feature type="region of interest" description="Disordered" evidence="1">
    <location>
        <begin position="402"/>
        <end position="491"/>
    </location>
</feature>
<organism evidence="3 4">
    <name type="scientific">Exophiala dermatitidis</name>
    <name type="common">Black yeast-like fungus</name>
    <name type="synonym">Wangiella dermatitidis</name>
    <dbReference type="NCBI Taxonomy" id="5970"/>
    <lineage>
        <taxon>Eukaryota</taxon>
        <taxon>Fungi</taxon>
        <taxon>Dikarya</taxon>
        <taxon>Ascomycota</taxon>
        <taxon>Pezizomycotina</taxon>
        <taxon>Eurotiomycetes</taxon>
        <taxon>Chaetothyriomycetidae</taxon>
        <taxon>Chaetothyriales</taxon>
        <taxon>Herpotrichiellaceae</taxon>
        <taxon>Exophiala</taxon>
    </lineage>
</organism>
<reference evidence="3" key="1">
    <citation type="submission" date="2023-01" db="EMBL/GenBank/DDBJ databases">
        <title>Exophiala dermititidis isolated from Cystic Fibrosis Patient.</title>
        <authorList>
            <person name="Kurbessoian T."/>
            <person name="Crocker A."/>
            <person name="Murante D."/>
            <person name="Hogan D.A."/>
            <person name="Stajich J.E."/>
        </authorList>
    </citation>
    <scope>NUCLEOTIDE SEQUENCE</scope>
    <source>
        <strain evidence="3">Ex8</strain>
    </source>
</reference>
<feature type="transmembrane region" description="Helical" evidence="2">
    <location>
        <begin position="361"/>
        <end position="381"/>
    </location>
</feature>
<dbReference type="Proteomes" id="UP001161757">
    <property type="component" value="Unassembled WGS sequence"/>
</dbReference>
<protein>
    <submittedName>
        <fullName evidence="3">Uncharacterized protein</fullName>
    </submittedName>
</protein>
<sequence>MASCPTTVTNLSAEFLQVSGSASEPDPPPNAPTGPRNPRPGPRPGPRLDINAHDDDIAFPIADTKMEGSPYIQHPRPGGGGGHNGGGPSGEPKPKPRPDPKPSFSSSKQDGITLPTPTNGNGHMQHPRPGGGGGHNGGGPSGEPKPKPKPDPKPSSSSKQDDLLTANDAKKKSDWYIMLPRPGGGGGHNGGGPSGEPKPKPKPDPKPSSSSKQDDALTSNDTENNNNGHIMHPRPGGGHNGGGPSGEPKPKPRPDPKPSSEDFRVKPSLNAIPWMSFLVLVSCMLAGTTSAQEFPNFVSIASGLNERSAKELDDIWTSMIENKQPPVEAMMAPATNSHILARADVPKEVRASHIPVTDNTVFFFLGSLGFFLTAVMWNLYVRYGWDRDGAMKIDATARRAMGRASSPIFGGRRPISPAGSIGRRAAMRARSPPSARGRLSPPRRRSPPPRRRSPPPPRRELEDNKSKKVGFGDIPLEALKPRGGDKVKRGEARLSVTARGVASQLTAGQMRKLLMG</sequence>
<name>A0AAN6EK95_EXODE</name>
<feature type="compositionally biased region" description="Gly residues" evidence="1">
    <location>
        <begin position="182"/>
        <end position="194"/>
    </location>
</feature>
<dbReference type="EMBL" id="JAJGCB010000032">
    <property type="protein sequence ID" value="KAJ8986738.1"/>
    <property type="molecule type" value="Genomic_DNA"/>
</dbReference>
<keyword evidence="2" id="KW-0812">Transmembrane</keyword>
<feature type="compositionally biased region" description="Basic and acidic residues" evidence="1">
    <location>
        <begin position="457"/>
        <end position="466"/>
    </location>
</feature>
<feature type="compositionally biased region" description="Gly residues" evidence="1">
    <location>
        <begin position="129"/>
        <end position="141"/>
    </location>
</feature>
<feature type="compositionally biased region" description="Basic and acidic residues" evidence="1">
    <location>
        <begin position="248"/>
        <end position="264"/>
    </location>
</feature>
<evidence type="ECO:0000256" key="2">
    <source>
        <dbReference type="SAM" id="Phobius"/>
    </source>
</evidence>
<feature type="compositionally biased region" description="Low complexity" evidence="1">
    <location>
        <begin position="428"/>
        <end position="440"/>
    </location>
</feature>
<feature type="compositionally biased region" description="Basic and acidic residues" evidence="1">
    <location>
        <begin position="479"/>
        <end position="491"/>
    </location>
</feature>
<keyword evidence="2" id="KW-0472">Membrane</keyword>
<proteinExistence type="predicted"/>
<evidence type="ECO:0000256" key="1">
    <source>
        <dbReference type="SAM" id="MobiDB-lite"/>
    </source>
</evidence>
<comment type="caution">
    <text evidence="3">The sequence shown here is derived from an EMBL/GenBank/DDBJ whole genome shotgun (WGS) entry which is preliminary data.</text>
</comment>
<accession>A0AAN6EK95</accession>
<dbReference type="AlphaFoldDB" id="A0AAN6EK95"/>
<feature type="compositionally biased region" description="Pro residues" evidence="1">
    <location>
        <begin position="25"/>
        <end position="45"/>
    </location>
</feature>
<feature type="compositionally biased region" description="Gly residues" evidence="1">
    <location>
        <begin position="77"/>
        <end position="89"/>
    </location>
</feature>
<feature type="compositionally biased region" description="Gly residues" evidence="1">
    <location>
        <begin position="235"/>
        <end position="245"/>
    </location>
</feature>
<evidence type="ECO:0000313" key="3">
    <source>
        <dbReference type="EMBL" id="KAJ8986738.1"/>
    </source>
</evidence>
<feature type="region of interest" description="Disordered" evidence="1">
    <location>
        <begin position="16"/>
        <end position="264"/>
    </location>
</feature>
<feature type="compositionally biased region" description="Basic residues" evidence="1">
    <location>
        <begin position="441"/>
        <end position="453"/>
    </location>
</feature>
<evidence type="ECO:0000313" key="4">
    <source>
        <dbReference type="Proteomes" id="UP001161757"/>
    </source>
</evidence>
<keyword evidence="2" id="KW-1133">Transmembrane helix</keyword>